<evidence type="ECO:0000313" key="1">
    <source>
        <dbReference type="EMBL" id="PWA94871.1"/>
    </source>
</evidence>
<dbReference type="OrthoDB" id="997868at2759"/>
<dbReference type="AlphaFoldDB" id="A0A2U1QA47"/>
<name>A0A2U1QA47_ARTAN</name>
<keyword evidence="1" id="KW-0808">Transferase</keyword>
<sequence length="106" mass="12161">MGRLQLALSVHGSMHVYWASVCILPAGICHDIDQLICDFLWCQGEMKRGGAKVCWDDLSLPKKEGGLGVRKLEKFNVALMSFHVWKILTHKETLWVRWIHFIQVEG</sequence>
<organism evidence="1 2">
    <name type="scientific">Artemisia annua</name>
    <name type="common">Sweet wormwood</name>
    <dbReference type="NCBI Taxonomy" id="35608"/>
    <lineage>
        <taxon>Eukaryota</taxon>
        <taxon>Viridiplantae</taxon>
        <taxon>Streptophyta</taxon>
        <taxon>Embryophyta</taxon>
        <taxon>Tracheophyta</taxon>
        <taxon>Spermatophyta</taxon>
        <taxon>Magnoliopsida</taxon>
        <taxon>eudicotyledons</taxon>
        <taxon>Gunneridae</taxon>
        <taxon>Pentapetalae</taxon>
        <taxon>asterids</taxon>
        <taxon>campanulids</taxon>
        <taxon>Asterales</taxon>
        <taxon>Asteraceae</taxon>
        <taxon>Asteroideae</taxon>
        <taxon>Anthemideae</taxon>
        <taxon>Artemisiinae</taxon>
        <taxon>Artemisia</taxon>
    </lineage>
</organism>
<dbReference type="STRING" id="35608.A0A2U1QA47"/>
<protein>
    <submittedName>
        <fullName evidence="1">Reverse transcriptase domain, Reverse transcriptase zinc-binding domain protein</fullName>
    </submittedName>
</protein>
<keyword evidence="2" id="KW-1185">Reference proteome</keyword>
<gene>
    <name evidence="1" type="ORF">CTI12_AA055360</name>
</gene>
<dbReference type="PANTHER" id="PTHR33116:SF84">
    <property type="entry name" value="RNA-DIRECTED DNA POLYMERASE"/>
    <property type="match status" value="1"/>
</dbReference>
<dbReference type="PANTHER" id="PTHR33116">
    <property type="entry name" value="REVERSE TRANSCRIPTASE ZINC-BINDING DOMAIN-CONTAINING PROTEIN-RELATED-RELATED"/>
    <property type="match status" value="1"/>
</dbReference>
<dbReference type="EMBL" id="PKPP01000281">
    <property type="protein sequence ID" value="PWA94871.1"/>
    <property type="molecule type" value="Genomic_DNA"/>
</dbReference>
<proteinExistence type="predicted"/>
<evidence type="ECO:0000313" key="2">
    <source>
        <dbReference type="Proteomes" id="UP000245207"/>
    </source>
</evidence>
<dbReference type="GO" id="GO:0003964">
    <property type="term" value="F:RNA-directed DNA polymerase activity"/>
    <property type="evidence" value="ECO:0007669"/>
    <property type="project" value="UniProtKB-KW"/>
</dbReference>
<reference evidence="1 2" key="1">
    <citation type="journal article" date="2018" name="Mol. Plant">
        <title>The genome of Artemisia annua provides insight into the evolution of Asteraceae family and artemisinin biosynthesis.</title>
        <authorList>
            <person name="Shen Q."/>
            <person name="Zhang L."/>
            <person name="Liao Z."/>
            <person name="Wang S."/>
            <person name="Yan T."/>
            <person name="Shi P."/>
            <person name="Liu M."/>
            <person name="Fu X."/>
            <person name="Pan Q."/>
            <person name="Wang Y."/>
            <person name="Lv Z."/>
            <person name="Lu X."/>
            <person name="Zhang F."/>
            <person name="Jiang W."/>
            <person name="Ma Y."/>
            <person name="Chen M."/>
            <person name="Hao X."/>
            <person name="Li L."/>
            <person name="Tang Y."/>
            <person name="Lv G."/>
            <person name="Zhou Y."/>
            <person name="Sun X."/>
            <person name="Brodelius P.E."/>
            <person name="Rose J.K.C."/>
            <person name="Tang K."/>
        </authorList>
    </citation>
    <scope>NUCLEOTIDE SEQUENCE [LARGE SCALE GENOMIC DNA]</scope>
    <source>
        <strain evidence="2">cv. Huhao1</strain>
        <tissue evidence="1">Leaf</tissue>
    </source>
</reference>
<dbReference type="Proteomes" id="UP000245207">
    <property type="component" value="Unassembled WGS sequence"/>
</dbReference>
<keyword evidence="1" id="KW-0695">RNA-directed DNA polymerase</keyword>
<accession>A0A2U1QA47</accession>
<comment type="caution">
    <text evidence="1">The sequence shown here is derived from an EMBL/GenBank/DDBJ whole genome shotgun (WGS) entry which is preliminary data.</text>
</comment>
<keyword evidence="1" id="KW-0548">Nucleotidyltransferase</keyword>